<feature type="transmembrane region" description="Helical" evidence="2">
    <location>
        <begin position="295"/>
        <end position="313"/>
    </location>
</feature>
<comment type="caution">
    <text evidence="4">The sequence shown here is derived from an EMBL/GenBank/DDBJ whole genome shotgun (WGS) entry which is preliminary data.</text>
</comment>
<protein>
    <recommendedName>
        <fullName evidence="3">Terminal beta-(1-&gt;2)-arabinofuranosyltransferase C-terminal domain-containing protein</fullName>
    </recommendedName>
</protein>
<keyword evidence="2" id="KW-0472">Membrane</keyword>
<dbReference type="STRING" id="159449.B4N89_28410"/>
<feature type="transmembrane region" description="Helical" evidence="2">
    <location>
        <begin position="334"/>
        <end position="351"/>
    </location>
</feature>
<gene>
    <name evidence="4" type="ORF">B4N89_28410</name>
</gene>
<reference evidence="4 5" key="1">
    <citation type="submission" date="2017-03" db="EMBL/GenBank/DDBJ databases">
        <title>Draft genome sequence of Streptomyces scabrisporus NF3, endophyte isolated from Amphipterygium adstringens.</title>
        <authorList>
            <person name="Vazquez M."/>
            <person name="Ceapa C.D."/>
            <person name="Rodriguez Luna D."/>
            <person name="Sanchez Esquivel S."/>
        </authorList>
    </citation>
    <scope>NUCLEOTIDE SEQUENCE [LARGE SCALE GENOMIC DNA]</scope>
    <source>
        <strain evidence="4 5">NF3</strain>
    </source>
</reference>
<name>A0A1T3P5V2_9ACTN</name>
<organism evidence="4 5">
    <name type="scientific">Embleya scabrispora</name>
    <dbReference type="NCBI Taxonomy" id="159449"/>
    <lineage>
        <taxon>Bacteria</taxon>
        <taxon>Bacillati</taxon>
        <taxon>Actinomycetota</taxon>
        <taxon>Actinomycetes</taxon>
        <taxon>Kitasatosporales</taxon>
        <taxon>Streptomycetaceae</taxon>
        <taxon>Embleya</taxon>
    </lineage>
</organism>
<feature type="transmembrane region" description="Helical" evidence="2">
    <location>
        <begin position="35"/>
        <end position="52"/>
    </location>
</feature>
<dbReference type="AlphaFoldDB" id="A0A1T3P5V2"/>
<accession>A0A1T3P5V2</accession>
<feature type="transmembrane region" description="Helical" evidence="2">
    <location>
        <begin position="241"/>
        <end position="258"/>
    </location>
</feature>
<feature type="transmembrane region" description="Helical" evidence="2">
    <location>
        <begin position="357"/>
        <end position="375"/>
    </location>
</feature>
<feature type="transmembrane region" description="Helical" evidence="2">
    <location>
        <begin position="134"/>
        <end position="156"/>
    </location>
</feature>
<feature type="transmembrane region" description="Helical" evidence="2">
    <location>
        <begin position="111"/>
        <end position="127"/>
    </location>
</feature>
<evidence type="ECO:0000313" key="5">
    <source>
        <dbReference type="Proteomes" id="UP000190037"/>
    </source>
</evidence>
<keyword evidence="2" id="KW-0812">Transmembrane</keyword>
<dbReference type="InterPro" id="IPR058983">
    <property type="entry name" value="AftB_C"/>
</dbReference>
<dbReference type="OrthoDB" id="3721873at2"/>
<feature type="compositionally biased region" description="Pro residues" evidence="1">
    <location>
        <begin position="10"/>
        <end position="28"/>
    </location>
</feature>
<keyword evidence="5" id="KW-1185">Reference proteome</keyword>
<keyword evidence="2" id="KW-1133">Transmembrane helix</keyword>
<feature type="transmembrane region" description="Helical" evidence="2">
    <location>
        <begin position="168"/>
        <end position="187"/>
    </location>
</feature>
<proteinExistence type="predicted"/>
<sequence length="628" mass="66981">MTLTTTPTDQDPPPADRPAPAPVPHPPTPRRVTRWNIAAVLLPALFVAVLGGRRSWLCDDGLIYTRPVRQILAGNGPVFNPGERAEAATGTLWQWLLVAATRLTGQDPAPLAVRLGLLCAVLGWFLAADAGRRLYLPAAGHTRLLPCGALILLALPPTWDFATSGLETGLTTLWIAGCWWLLVRLAADPRTRPHPRPHTHRASGLAVLAGLGPLVRPDLAIATLGFLTALALIHRPRPRRAAALTAAATALPLAYEIFRMGYYGVLLPLPAITKEAGASDWTRGWAYVRDLADPYHLWLPLLALAALGTAGVLTRHRTAPTTATTTPHTRVRRTLYAAPVLCGLATLLYVVRVGGDFMHARMLLPGLFLLLLPILVVPASRLAIPAVAALAAWALLCASAFRVPYDGIGPKGIADERGFYTSVLGVANPVTADAFVDGYPGFPTVVRGPRAGYRHTLVDRSPTHAFNAPLRPDLAAPIVAMWPSLGMLGAAVPLTGVALDDLGLAYPLAAHVRLSTRGRPGHEKQIDPAWVLAQYADPAAPPPPGIDPIRIAAARYTLTCGDTHRGRLKELLDSTHAPLTRNRFVANLTGAVRRTSFRFPNDPIAAAKEICGVDVLAPGILPTAPARP</sequence>
<dbReference type="Pfam" id="PF26371">
    <property type="entry name" value="AftB_C"/>
    <property type="match status" value="1"/>
</dbReference>
<feature type="transmembrane region" description="Helical" evidence="2">
    <location>
        <begin position="382"/>
        <end position="401"/>
    </location>
</feature>
<evidence type="ECO:0000313" key="4">
    <source>
        <dbReference type="EMBL" id="OPC84331.1"/>
    </source>
</evidence>
<dbReference type="Proteomes" id="UP000190037">
    <property type="component" value="Unassembled WGS sequence"/>
</dbReference>
<evidence type="ECO:0000256" key="1">
    <source>
        <dbReference type="SAM" id="MobiDB-lite"/>
    </source>
</evidence>
<evidence type="ECO:0000256" key="2">
    <source>
        <dbReference type="SAM" id="Phobius"/>
    </source>
</evidence>
<evidence type="ECO:0000259" key="3">
    <source>
        <dbReference type="Pfam" id="PF26371"/>
    </source>
</evidence>
<feature type="domain" description="Terminal beta-(1-&gt;2)-arabinofuranosyltransferase C-terminal" evidence="3">
    <location>
        <begin position="476"/>
        <end position="603"/>
    </location>
</feature>
<dbReference type="EMBL" id="MWQN01000001">
    <property type="protein sequence ID" value="OPC84331.1"/>
    <property type="molecule type" value="Genomic_DNA"/>
</dbReference>
<feature type="region of interest" description="Disordered" evidence="1">
    <location>
        <begin position="1"/>
        <end position="28"/>
    </location>
</feature>
<dbReference type="RefSeq" id="WP_078978624.1">
    <property type="nucleotide sequence ID" value="NZ_MWQN01000001.1"/>
</dbReference>